<dbReference type="OrthoDB" id="8435735at2"/>
<evidence type="ECO:0000256" key="1">
    <source>
        <dbReference type="SAM" id="Coils"/>
    </source>
</evidence>
<proteinExistence type="predicted"/>
<dbReference type="PANTHER" id="PTHR40278:SF1">
    <property type="entry name" value="DNA UTILIZATION PROTEIN HOFN"/>
    <property type="match status" value="1"/>
</dbReference>
<dbReference type="PANTHER" id="PTHR40278">
    <property type="entry name" value="DNA UTILIZATION PROTEIN HOFN"/>
    <property type="match status" value="1"/>
</dbReference>
<organism evidence="2 3">
    <name type="scientific">Hyphomicrobium facile</name>
    <dbReference type="NCBI Taxonomy" id="51670"/>
    <lineage>
        <taxon>Bacteria</taxon>
        <taxon>Pseudomonadati</taxon>
        <taxon>Pseudomonadota</taxon>
        <taxon>Alphaproteobacteria</taxon>
        <taxon>Hyphomicrobiales</taxon>
        <taxon>Hyphomicrobiaceae</taxon>
        <taxon>Hyphomicrobium</taxon>
    </lineage>
</organism>
<protein>
    <submittedName>
        <fullName evidence="2">Fimbrial assembly protein (PilN)</fullName>
    </submittedName>
</protein>
<dbReference type="SUPFAM" id="SSF53067">
    <property type="entry name" value="Actin-like ATPase domain"/>
    <property type="match status" value="1"/>
</dbReference>
<feature type="coiled-coil region" evidence="1">
    <location>
        <begin position="226"/>
        <end position="253"/>
    </location>
</feature>
<dbReference type="RefSeq" id="WP_092868474.1">
    <property type="nucleotide sequence ID" value="NZ_FPCH01000003.1"/>
</dbReference>
<gene>
    <name evidence="2" type="ORF">SAMN04488557_2933</name>
</gene>
<accession>A0A1I7NQW2</accession>
<dbReference type="Proteomes" id="UP000199423">
    <property type="component" value="Unassembled WGS sequence"/>
</dbReference>
<dbReference type="InterPro" id="IPR052534">
    <property type="entry name" value="Extracell_DNA_Util/SecSys_Comp"/>
</dbReference>
<evidence type="ECO:0000313" key="3">
    <source>
        <dbReference type="Proteomes" id="UP000199423"/>
    </source>
</evidence>
<dbReference type="InterPro" id="IPR043129">
    <property type="entry name" value="ATPase_NBD"/>
</dbReference>
<dbReference type="EMBL" id="FPCH01000003">
    <property type="protein sequence ID" value="SFV36982.1"/>
    <property type="molecule type" value="Genomic_DNA"/>
</dbReference>
<dbReference type="AlphaFoldDB" id="A0A1I7NQW2"/>
<dbReference type="STRING" id="51670.SAMN04488557_2933"/>
<name>A0A1I7NQW2_9HYPH</name>
<dbReference type="Pfam" id="PF05137">
    <property type="entry name" value="PilN"/>
    <property type="match status" value="1"/>
</dbReference>
<keyword evidence="3" id="KW-1185">Reference proteome</keyword>
<sequence length="367" mass="39474">MLASISDPFSRFFTWWGAELAGIVSASPAAASDNPNIYTVVVLQPAGYRLIEPRRHRTTSTNSSDEAPLALPELLSLLAGIVRANPSATVGIRLPHRACFVRNVTLPGAAARDFATLLSLDLERSTPFKQNDVYTAYTVDQSQSGGWKQSVRQYIIKKTLVDALRSDIEALGLKVTAVACSNEAGSIVPINFLEEPSRSAGARIKLLIGLAGLALLLAAAGAYIDIARHQAALAELQSETASLKVEAKSVRDMTTKYRSTASAIASFNQLRRESVSRVAILEELTRLLPDSAWVTDIKISGVTVDISGLAASASALVPILEKSPLFVDATSTSALTFDPLQDKERFGIRVRLRNVPEDVEKTGEEAQ</sequence>
<dbReference type="InterPro" id="IPR007813">
    <property type="entry name" value="PilN"/>
</dbReference>
<reference evidence="3" key="1">
    <citation type="submission" date="2016-10" db="EMBL/GenBank/DDBJ databases">
        <authorList>
            <person name="Varghese N."/>
            <person name="Submissions S."/>
        </authorList>
    </citation>
    <scope>NUCLEOTIDE SEQUENCE [LARGE SCALE GENOMIC DNA]</scope>
    <source>
        <strain evidence="3">DSM 1565</strain>
    </source>
</reference>
<keyword evidence="1" id="KW-0175">Coiled coil</keyword>
<evidence type="ECO:0000313" key="2">
    <source>
        <dbReference type="EMBL" id="SFV36982.1"/>
    </source>
</evidence>